<gene>
    <name evidence="3" type="ORF">K5V21_02725</name>
</gene>
<dbReference type="InterPro" id="IPR000182">
    <property type="entry name" value="GNAT_dom"/>
</dbReference>
<sequence length="156" mass="18046">MCSDKLNIKIEHAKAEEVPVDLLLVADPSIDAINKYINKSKVIVAKIENYIVGVIAFLEKENSVYEIMNLAVDEDYRRRGFAKRLIIKAEEYIKRLGGIRILIGTGNSSINQIKLYKNMGFIITDIKKNFFIDNYKEEIYENNIQCRDMIILEKLL</sequence>
<feature type="domain" description="N-acetyltransferase" evidence="2">
    <location>
        <begin position="6"/>
        <end position="156"/>
    </location>
</feature>
<proteinExistence type="predicted"/>
<dbReference type="SUPFAM" id="SSF55729">
    <property type="entry name" value="Acyl-CoA N-acyltransferases (Nat)"/>
    <property type="match status" value="1"/>
</dbReference>
<reference evidence="3 4" key="1">
    <citation type="journal article" date="2021" name="Cell Host Microbe">
        <title>in vivo commensal control of Clostridioides difficile virulence.</title>
        <authorList>
            <person name="Girinathan B.P."/>
            <person name="Dibenedetto N."/>
            <person name="Worley J.N."/>
            <person name="Peltier J."/>
            <person name="Arrieta-Ortiz M.L."/>
            <person name="Rupa Christinal Immanuel S."/>
            <person name="Lavin R."/>
            <person name="Delaney M.L."/>
            <person name="Cummins C."/>
            <person name="Hoffmann M."/>
            <person name="Luo Y."/>
            <person name="Gonzalez-Escalona N."/>
            <person name="Allard M."/>
            <person name="Onderdonk A.B."/>
            <person name="Gerber G.K."/>
            <person name="Sonenshein A.L."/>
            <person name="Baliga N."/>
            <person name="Dupuy B."/>
            <person name="Bry L."/>
        </authorList>
    </citation>
    <scope>NUCLEOTIDE SEQUENCE [LARGE SCALE GENOMIC DNA]</scope>
    <source>
        <strain evidence="3 4">DSM 599</strain>
    </source>
</reference>
<dbReference type="EMBL" id="JAIKTU010000002">
    <property type="protein sequence ID" value="MBY0754362.1"/>
    <property type="molecule type" value="Genomic_DNA"/>
</dbReference>
<dbReference type="Gene3D" id="3.40.630.30">
    <property type="match status" value="1"/>
</dbReference>
<keyword evidence="4" id="KW-1185">Reference proteome</keyword>
<protein>
    <submittedName>
        <fullName evidence="3">GNAT family N-acetyltransferase</fullName>
    </submittedName>
</protein>
<name>A0ABS7KUM9_CLOSR</name>
<dbReference type="CDD" id="cd04301">
    <property type="entry name" value="NAT_SF"/>
    <property type="match status" value="1"/>
</dbReference>
<evidence type="ECO:0000256" key="1">
    <source>
        <dbReference type="ARBA" id="ARBA00022679"/>
    </source>
</evidence>
<accession>A0ABS7KUM9</accession>
<dbReference type="InterPro" id="IPR016181">
    <property type="entry name" value="Acyl_CoA_acyltransferase"/>
</dbReference>
<evidence type="ECO:0000313" key="4">
    <source>
        <dbReference type="Proteomes" id="UP001299068"/>
    </source>
</evidence>
<keyword evidence="1" id="KW-0808">Transferase</keyword>
<dbReference type="Pfam" id="PF00583">
    <property type="entry name" value="Acetyltransf_1"/>
    <property type="match status" value="1"/>
</dbReference>
<organism evidence="3 4">
    <name type="scientific">Clostridium sardiniense</name>
    <name type="common">Clostridium absonum</name>
    <dbReference type="NCBI Taxonomy" id="29369"/>
    <lineage>
        <taxon>Bacteria</taxon>
        <taxon>Bacillati</taxon>
        <taxon>Bacillota</taxon>
        <taxon>Clostridia</taxon>
        <taxon>Eubacteriales</taxon>
        <taxon>Clostridiaceae</taxon>
        <taxon>Clostridium</taxon>
    </lineage>
</organism>
<dbReference type="PROSITE" id="PS51186">
    <property type="entry name" value="GNAT"/>
    <property type="match status" value="1"/>
</dbReference>
<dbReference type="PANTHER" id="PTHR13947">
    <property type="entry name" value="GNAT FAMILY N-ACETYLTRANSFERASE"/>
    <property type="match status" value="1"/>
</dbReference>
<dbReference type="Proteomes" id="UP001299068">
    <property type="component" value="Unassembled WGS sequence"/>
</dbReference>
<comment type="caution">
    <text evidence="3">The sequence shown here is derived from an EMBL/GenBank/DDBJ whole genome shotgun (WGS) entry which is preliminary data.</text>
</comment>
<evidence type="ECO:0000259" key="2">
    <source>
        <dbReference type="PROSITE" id="PS51186"/>
    </source>
</evidence>
<evidence type="ECO:0000313" key="3">
    <source>
        <dbReference type="EMBL" id="MBY0754362.1"/>
    </source>
</evidence>
<dbReference type="RefSeq" id="WP_221858926.1">
    <property type="nucleotide sequence ID" value="NZ_JAIKTU010000002.1"/>
</dbReference>
<dbReference type="PANTHER" id="PTHR13947:SF37">
    <property type="entry name" value="LD18367P"/>
    <property type="match status" value="1"/>
</dbReference>
<dbReference type="InterPro" id="IPR050769">
    <property type="entry name" value="NAT_camello-type"/>
</dbReference>